<dbReference type="PANTHER" id="PTHR45528">
    <property type="entry name" value="SENSOR HISTIDINE KINASE CPXA"/>
    <property type="match status" value="1"/>
</dbReference>
<dbReference type="Gene3D" id="3.30.565.10">
    <property type="entry name" value="Histidine kinase-like ATPase, C-terminal domain"/>
    <property type="match status" value="1"/>
</dbReference>
<dbReference type="InterPro" id="IPR050398">
    <property type="entry name" value="HssS/ArlS-like"/>
</dbReference>
<comment type="caution">
    <text evidence="17">The sequence shown here is derived from an EMBL/GenBank/DDBJ whole genome shotgun (WGS) entry which is preliminary data.</text>
</comment>
<dbReference type="InterPro" id="IPR036890">
    <property type="entry name" value="HATPase_C_sf"/>
</dbReference>
<name>A0A4R3KL16_9BACI</name>
<feature type="domain" description="HAMP" evidence="16">
    <location>
        <begin position="181"/>
        <end position="233"/>
    </location>
</feature>
<dbReference type="Pfam" id="PF00672">
    <property type="entry name" value="HAMP"/>
    <property type="match status" value="1"/>
</dbReference>
<evidence type="ECO:0000256" key="9">
    <source>
        <dbReference type="ARBA" id="ARBA00022777"/>
    </source>
</evidence>
<keyword evidence="7 14" id="KW-0812">Transmembrane</keyword>
<keyword evidence="13 14" id="KW-0472">Membrane</keyword>
<dbReference type="InterPro" id="IPR005467">
    <property type="entry name" value="His_kinase_dom"/>
</dbReference>
<dbReference type="EMBL" id="SMAB01000002">
    <property type="protein sequence ID" value="TCS84212.1"/>
    <property type="molecule type" value="Genomic_DNA"/>
</dbReference>
<sequence>MIRSINRISVKIGILFSGLFLSLLFLLGFLMFQLFTHFLLDYVINDLVSRGENHAKVLEDKFDQATINHVNLMERDVVTKVIITDQNGKILTSSDPYDQEMLSYLKSIHSYTQERILNQEWREHNYIVSLTPIAKGKKGFVIMYYPTLLLRETVEVLRLIILITSIGIILIGIGVIILISKKMTNPLLKMKEATSEMAKGHYKQIIGVKGQDELGQLGESIQKLGEQLQYYEDTRNEFLAGVSHELRTPLTYIQGYADILAKGLIIDRDEQIKILKIIHEETKRVVHLVNDLFHMAQIQTGQFQVKKEWVSIEQLLEKVVNHVVPLAHEKALEIRLDIQNKPIPDIKVDPIRMEQVFFNLIENAIKYTEKGKIDVSLDQDSEFLIITIQDTGIGIPKADLPRIWDRFYRVEKSRARKTGGSGLGLYLVKEFIRLHSGQIEVISEEGKGTTMIVKLPKIV</sequence>
<dbReference type="Pfam" id="PF00512">
    <property type="entry name" value="HisKA"/>
    <property type="match status" value="1"/>
</dbReference>
<dbReference type="PRINTS" id="PR00344">
    <property type="entry name" value="BCTRLSENSOR"/>
</dbReference>
<dbReference type="InterPro" id="IPR036097">
    <property type="entry name" value="HisK_dim/P_sf"/>
</dbReference>
<feature type="domain" description="Histidine kinase" evidence="15">
    <location>
        <begin position="241"/>
        <end position="459"/>
    </location>
</feature>
<keyword evidence="12" id="KW-0902">Two-component regulatory system</keyword>
<keyword evidence="11 14" id="KW-1133">Transmembrane helix</keyword>
<dbReference type="GO" id="GO:0005524">
    <property type="term" value="F:ATP binding"/>
    <property type="evidence" value="ECO:0007669"/>
    <property type="project" value="UniProtKB-KW"/>
</dbReference>
<dbReference type="SMART" id="SM00304">
    <property type="entry name" value="HAMP"/>
    <property type="match status" value="1"/>
</dbReference>
<feature type="transmembrane region" description="Helical" evidence="14">
    <location>
        <begin position="156"/>
        <end position="180"/>
    </location>
</feature>
<protein>
    <recommendedName>
        <fullName evidence="3">histidine kinase</fullName>
        <ecNumber evidence="3">2.7.13.3</ecNumber>
    </recommendedName>
</protein>
<gene>
    <name evidence="17" type="ORF">EDD72_102256</name>
</gene>
<dbReference type="SUPFAM" id="SSF47384">
    <property type="entry name" value="Homodimeric domain of signal transducing histidine kinase"/>
    <property type="match status" value="1"/>
</dbReference>
<dbReference type="RefSeq" id="WP_132767066.1">
    <property type="nucleotide sequence ID" value="NZ_SMAB01000002.1"/>
</dbReference>
<evidence type="ECO:0000256" key="1">
    <source>
        <dbReference type="ARBA" id="ARBA00000085"/>
    </source>
</evidence>
<keyword evidence="18" id="KW-1185">Reference proteome</keyword>
<dbReference type="SMART" id="SM00387">
    <property type="entry name" value="HATPase_c"/>
    <property type="match status" value="1"/>
</dbReference>
<keyword evidence="9" id="KW-0418">Kinase</keyword>
<dbReference type="CDD" id="cd06225">
    <property type="entry name" value="HAMP"/>
    <property type="match status" value="1"/>
</dbReference>
<dbReference type="FunFam" id="1.10.287.130:FF:000001">
    <property type="entry name" value="Two-component sensor histidine kinase"/>
    <property type="match status" value="1"/>
</dbReference>
<evidence type="ECO:0000256" key="4">
    <source>
        <dbReference type="ARBA" id="ARBA00022475"/>
    </source>
</evidence>
<dbReference type="PANTHER" id="PTHR45528:SF1">
    <property type="entry name" value="SENSOR HISTIDINE KINASE CPXA"/>
    <property type="match status" value="1"/>
</dbReference>
<dbReference type="SMART" id="SM00388">
    <property type="entry name" value="HisKA"/>
    <property type="match status" value="1"/>
</dbReference>
<evidence type="ECO:0000256" key="14">
    <source>
        <dbReference type="SAM" id="Phobius"/>
    </source>
</evidence>
<dbReference type="FunFam" id="3.30.565.10:FF:000006">
    <property type="entry name" value="Sensor histidine kinase WalK"/>
    <property type="match status" value="1"/>
</dbReference>
<evidence type="ECO:0000256" key="10">
    <source>
        <dbReference type="ARBA" id="ARBA00022840"/>
    </source>
</evidence>
<keyword evidence="5" id="KW-0597">Phosphoprotein</keyword>
<dbReference type="EC" id="2.7.13.3" evidence="3"/>
<keyword evidence="10" id="KW-0067">ATP-binding</keyword>
<dbReference type="Gene3D" id="1.10.287.130">
    <property type="match status" value="1"/>
</dbReference>
<evidence type="ECO:0000256" key="8">
    <source>
        <dbReference type="ARBA" id="ARBA00022741"/>
    </source>
</evidence>
<dbReference type="InterPro" id="IPR003594">
    <property type="entry name" value="HATPase_dom"/>
</dbReference>
<dbReference type="OrthoDB" id="9813151at2"/>
<dbReference type="Proteomes" id="UP000295788">
    <property type="component" value="Unassembled WGS sequence"/>
</dbReference>
<dbReference type="SUPFAM" id="SSF158472">
    <property type="entry name" value="HAMP domain-like"/>
    <property type="match status" value="1"/>
</dbReference>
<evidence type="ECO:0000313" key="18">
    <source>
        <dbReference type="Proteomes" id="UP000295788"/>
    </source>
</evidence>
<reference evidence="17 18" key="1">
    <citation type="submission" date="2019-03" db="EMBL/GenBank/DDBJ databases">
        <title>Genomic Encyclopedia of Type Strains, Phase IV (KMG-IV): sequencing the most valuable type-strain genomes for metagenomic binning, comparative biology and taxonomic classification.</title>
        <authorList>
            <person name="Goeker M."/>
        </authorList>
    </citation>
    <scope>NUCLEOTIDE SEQUENCE [LARGE SCALE GENOMIC DNA]</scope>
    <source>
        <strain evidence="17 18">DSM 23802</strain>
    </source>
</reference>
<dbReference type="Gene3D" id="6.10.340.10">
    <property type="match status" value="1"/>
</dbReference>
<dbReference type="InterPro" id="IPR003661">
    <property type="entry name" value="HisK_dim/P_dom"/>
</dbReference>
<dbReference type="CDD" id="cd00075">
    <property type="entry name" value="HATPase"/>
    <property type="match status" value="1"/>
</dbReference>
<dbReference type="InterPro" id="IPR003660">
    <property type="entry name" value="HAMP_dom"/>
</dbReference>
<dbReference type="GO" id="GO:0005886">
    <property type="term" value="C:plasma membrane"/>
    <property type="evidence" value="ECO:0007669"/>
    <property type="project" value="UniProtKB-SubCell"/>
</dbReference>
<organism evidence="17 18">
    <name type="scientific">Tepidibacillus fermentans</name>
    <dbReference type="NCBI Taxonomy" id="1281767"/>
    <lineage>
        <taxon>Bacteria</taxon>
        <taxon>Bacillati</taxon>
        <taxon>Bacillota</taxon>
        <taxon>Bacilli</taxon>
        <taxon>Bacillales</taxon>
        <taxon>Bacillaceae</taxon>
        <taxon>Tepidibacillus</taxon>
    </lineage>
</organism>
<evidence type="ECO:0000256" key="11">
    <source>
        <dbReference type="ARBA" id="ARBA00022989"/>
    </source>
</evidence>
<evidence type="ECO:0000256" key="13">
    <source>
        <dbReference type="ARBA" id="ARBA00023136"/>
    </source>
</evidence>
<dbReference type="SUPFAM" id="SSF55874">
    <property type="entry name" value="ATPase domain of HSP90 chaperone/DNA topoisomerase II/histidine kinase"/>
    <property type="match status" value="1"/>
</dbReference>
<dbReference type="InterPro" id="IPR004358">
    <property type="entry name" value="Sig_transdc_His_kin-like_C"/>
</dbReference>
<dbReference type="GO" id="GO:0000155">
    <property type="term" value="F:phosphorelay sensor kinase activity"/>
    <property type="evidence" value="ECO:0007669"/>
    <property type="project" value="InterPro"/>
</dbReference>
<comment type="subcellular location">
    <subcellularLocation>
        <location evidence="2">Cell membrane</location>
        <topology evidence="2">Multi-pass membrane protein</topology>
    </subcellularLocation>
</comment>
<dbReference type="CDD" id="cd00082">
    <property type="entry name" value="HisKA"/>
    <property type="match status" value="1"/>
</dbReference>
<dbReference type="Pfam" id="PF02518">
    <property type="entry name" value="HATPase_c"/>
    <property type="match status" value="1"/>
</dbReference>
<comment type="catalytic activity">
    <reaction evidence="1">
        <text>ATP + protein L-histidine = ADP + protein N-phospho-L-histidine.</text>
        <dbReference type="EC" id="2.7.13.3"/>
    </reaction>
</comment>
<keyword evidence="8" id="KW-0547">Nucleotide-binding</keyword>
<keyword evidence="6" id="KW-0808">Transferase</keyword>
<evidence type="ECO:0000256" key="12">
    <source>
        <dbReference type="ARBA" id="ARBA00023012"/>
    </source>
</evidence>
<proteinExistence type="predicted"/>
<dbReference type="PROSITE" id="PS50885">
    <property type="entry name" value="HAMP"/>
    <property type="match status" value="1"/>
</dbReference>
<evidence type="ECO:0000256" key="3">
    <source>
        <dbReference type="ARBA" id="ARBA00012438"/>
    </source>
</evidence>
<dbReference type="PROSITE" id="PS50109">
    <property type="entry name" value="HIS_KIN"/>
    <property type="match status" value="1"/>
</dbReference>
<accession>A0A4R3KL16</accession>
<evidence type="ECO:0000256" key="2">
    <source>
        <dbReference type="ARBA" id="ARBA00004651"/>
    </source>
</evidence>
<evidence type="ECO:0000259" key="16">
    <source>
        <dbReference type="PROSITE" id="PS50885"/>
    </source>
</evidence>
<evidence type="ECO:0000313" key="17">
    <source>
        <dbReference type="EMBL" id="TCS84212.1"/>
    </source>
</evidence>
<dbReference type="AlphaFoldDB" id="A0A4R3KL16"/>
<evidence type="ECO:0000256" key="6">
    <source>
        <dbReference type="ARBA" id="ARBA00022679"/>
    </source>
</evidence>
<keyword evidence="4" id="KW-1003">Cell membrane</keyword>
<evidence type="ECO:0000256" key="5">
    <source>
        <dbReference type="ARBA" id="ARBA00022553"/>
    </source>
</evidence>
<evidence type="ECO:0000259" key="15">
    <source>
        <dbReference type="PROSITE" id="PS50109"/>
    </source>
</evidence>
<feature type="transmembrane region" description="Helical" evidence="14">
    <location>
        <begin position="12"/>
        <end position="35"/>
    </location>
</feature>
<evidence type="ECO:0000256" key="7">
    <source>
        <dbReference type="ARBA" id="ARBA00022692"/>
    </source>
</evidence>